<dbReference type="PRINTS" id="PR00040">
    <property type="entry name" value="HTHMERR"/>
</dbReference>
<dbReference type="AlphaFoldDB" id="A0A917ZQP7"/>
<evidence type="ECO:0000313" key="4">
    <source>
        <dbReference type="Proteomes" id="UP000641932"/>
    </source>
</evidence>
<evidence type="ECO:0000313" key="3">
    <source>
        <dbReference type="EMBL" id="GGO89152.1"/>
    </source>
</evidence>
<keyword evidence="4" id="KW-1185">Reference proteome</keyword>
<gene>
    <name evidence="3" type="ORF">GCM10012280_31630</name>
</gene>
<organism evidence="3 4">
    <name type="scientific">Wenjunlia tyrosinilytica</name>
    <dbReference type="NCBI Taxonomy" id="1544741"/>
    <lineage>
        <taxon>Bacteria</taxon>
        <taxon>Bacillati</taxon>
        <taxon>Actinomycetota</taxon>
        <taxon>Actinomycetes</taxon>
        <taxon>Kitasatosporales</taxon>
        <taxon>Streptomycetaceae</taxon>
        <taxon>Wenjunlia</taxon>
    </lineage>
</organism>
<dbReference type="RefSeq" id="WP_229698457.1">
    <property type="nucleotide sequence ID" value="NZ_BMMS01000012.1"/>
</dbReference>
<dbReference type="EMBL" id="BMMS01000012">
    <property type="protein sequence ID" value="GGO89152.1"/>
    <property type="molecule type" value="Genomic_DNA"/>
</dbReference>
<reference evidence="3" key="1">
    <citation type="journal article" date="2014" name="Int. J. Syst. Evol. Microbiol.">
        <title>Complete genome sequence of Corynebacterium casei LMG S-19264T (=DSM 44701T), isolated from a smear-ripened cheese.</title>
        <authorList>
            <consortium name="US DOE Joint Genome Institute (JGI-PGF)"/>
            <person name="Walter F."/>
            <person name="Albersmeier A."/>
            <person name="Kalinowski J."/>
            <person name="Ruckert C."/>
        </authorList>
    </citation>
    <scope>NUCLEOTIDE SEQUENCE</scope>
    <source>
        <strain evidence="3">CGMCC 4.7201</strain>
    </source>
</reference>
<dbReference type="InterPro" id="IPR047057">
    <property type="entry name" value="MerR_fam"/>
</dbReference>
<protein>
    <submittedName>
        <fullName evidence="3">MerR family transcriptional regulator</fullName>
    </submittedName>
</protein>
<dbReference type="InterPro" id="IPR000551">
    <property type="entry name" value="MerR-type_HTH_dom"/>
</dbReference>
<feature type="domain" description="HTH merR-type" evidence="2">
    <location>
        <begin position="18"/>
        <end position="86"/>
    </location>
</feature>
<dbReference type="GO" id="GO:0003700">
    <property type="term" value="F:DNA-binding transcription factor activity"/>
    <property type="evidence" value="ECO:0007669"/>
    <property type="project" value="InterPro"/>
</dbReference>
<dbReference type="PANTHER" id="PTHR30204:SF93">
    <property type="entry name" value="HTH MERR-TYPE DOMAIN-CONTAINING PROTEIN"/>
    <property type="match status" value="1"/>
</dbReference>
<accession>A0A917ZQP7</accession>
<evidence type="ECO:0000259" key="2">
    <source>
        <dbReference type="PROSITE" id="PS50937"/>
    </source>
</evidence>
<dbReference type="PROSITE" id="PS50937">
    <property type="entry name" value="HTH_MERR_2"/>
    <property type="match status" value="1"/>
</dbReference>
<dbReference type="Gene3D" id="1.10.1660.10">
    <property type="match status" value="1"/>
</dbReference>
<dbReference type="SMART" id="SM00422">
    <property type="entry name" value="HTH_MERR"/>
    <property type="match status" value="1"/>
</dbReference>
<keyword evidence="1" id="KW-0238">DNA-binding</keyword>
<name>A0A917ZQP7_9ACTN</name>
<dbReference type="SUPFAM" id="SSF46955">
    <property type="entry name" value="Putative DNA-binding domain"/>
    <property type="match status" value="1"/>
</dbReference>
<proteinExistence type="predicted"/>
<comment type="caution">
    <text evidence="3">The sequence shown here is derived from an EMBL/GenBank/DDBJ whole genome shotgun (WGS) entry which is preliminary data.</text>
</comment>
<reference evidence="3" key="2">
    <citation type="submission" date="2020-09" db="EMBL/GenBank/DDBJ databases">
        <authorList>
            <person name="Sun Q."/>
            <person name="Zhou Y."/>
        </authorList>
    </citation>
    <scope>NUCLEOTIDE SEQUENCE</scope>
    <source>
        <strain evidence="3">CGMCC 4.7201</strain>
    </source>
</reference>
<dbReference type="PANTHER" id="PTHR30204">
    <property type="entry name" value="REDOX-CYCLING DRUG-SENSING TRANSCRIPTIONAL ACTIVATOR SOXR"/>
    <property type="match status" value="1"/>
</dbReference>
<evidence type="ECO:0000256" key="1">
    <source>
        <dbReference type="ARBA" id="ARBA00023125"/>
    </source>
</evidence>
<sequence>MSAPDDQTPDDRPGPRREYRIEELARAAGVKVRNLRYYQERGLLPPPRREGRIAWYSQAHLARLRVITELLERGHTLTGIGELLSAWEQGSGVGELLGLERAMTEAWSHEEPVTLPTQEMLAMFGGRATEADIARAAALGHLTVEGGRATHFSRRLLEGSAALVREGVPLEAVLETAERLRAHVDAMADLFVGLVRHHVLGELPLSAERAHALAGAVERLRPVAGDVACAEFSRSMERRVRAEVGGLLSASGRRTGDQAPANG</sequence>
<dbReference type="GO" id="GO:0003677">
    <property type="term" value="F:DNA binding"/>
    <property type="evidence" value="ECO:0007669"/>
    <property type="project" value="UniProtKB-KW"/>
</dbReference>
<dbReference type="InterPro" id="IPR009061">
    <property type="entry name" value="DNA-bd_dom_put_sf"/>
</dbReference>
<dbReference type="Pfam" id="PF13411">
    <property type="entry name" value="MerR_1"/>
    <property type="match status" value="1"/>
</dbReference>
<dbReference type="Proteomes" id="UP000641932">
    <property type="component" value="Unassembled WGS sequence"/>
</dbReference>